<keyword evidence="1" id="KW-0479">Metal-binding</keyword>
<evidence type="ECO:0000313" key="2">
    <source>
        <dbReference type="EMBL" id="PWJ18091.1"/>
    </source>
</evidence>
<reference evidence="3 5" key="1">
    <citation type="submission" date="2016-10" db="EMBL/GenBank/DDBJ databases">
        <authorList>
            <person name="Cai Z."/>
        </authorList>
    </citation>
    <scope>NUCLEOTIDE SEQUENCE [LARGE SCALE GENOMIC DNA]</scope>
    <source>
        <strain evidence="3 5">DSM 25227</strain>
    </source>
</reference>
<organism evidence="3 5">
    <name type="scientific">Jannaschia seohaensis</name>
    <dbReference type="NCBI Taxonomy" id="475081"/>
    <lineage>
        <taxon>Bacteria</taxon>
        <taxon>Pseudomonadati</taxon>
        <taxon>Pseudomonadota</taxon>
        <taxon>Alphaproteobacteria</taxon>
        <taxon>Rhodobacterales</taxon>
        <taxon>Roseobacteraceae</taxon>
        <taxon>Jannaschia</taxon>
    </lineage>
</organism>
<feature type="binding site" evidence="1">
    <location>
        <position position="27"/>
    </location>
    <ligand>
        <name>Zn(2+)</name>
        <dbReference type="ChEBI" id="CHEBI:29105"/>
    </ligand>
</feature>
<evidence type="ECO:0000313" key="4">
    <source>
        <dbReference type="Proteomes" id="UP000245839"/>
    </source>
</evidence>
<dbReference type="AlphaFoldDB" id="A0A2Y9ARA9"/>
<dbReference type="Pfam" id="PF03352">
    <property type="entry name" value="Adenine_glyco"/>
    <property type="match status" value="1"/>
</dbReference>
<dbReference type="GO" id="GO:0008725">
    <property type="term" value="F:DNA-3-methyladenine glycosylase activity"/>
    <property type="evidence" value="ECO:0007669"/>
    <property type="project" value="InterPro"/>
</dbReference>
<gene>
    <name evidence="2" type="ORF">BCF38_10578</name>
    <name evidence="3" type="ORF">SAMN05421539_10578</name>
</gene>
<dbReference type="RefSeq" id="WP_109564585.1">
    <property type="nucleotide sequence ID" value="NZ_QGDJ01000005.1"/>
</dbReference>
<dbReference type="InterPro" id="IPR011257">
    <property type="entry name" value="DNA_glycosylase"/>
</dbReference>
<dbReference type="EMBL" id="UETC01000005">
    <property type="protein sequence ID" value="SSA46616.1"/>
    <property type="molecule type" value="Genomic_DNA"/>
</dbReference>
<accession>A0A2Y9ARA9</accession>
<feature type="binding site" evidence="1">
    <location>
        <position position="191"/>
    </location>
    <ligand>
        <name>Zn(2+)</name>
        <dbReference type="ChEBI" id="CHEBI:29105"/>
    </ligand>
</feature>
<evidence type="ECO:0000313" key="3">
    <source>
        <dbReference type="EMBL" id="SSA46616.1"/>
    </source>
</evidence>
<dbReference type="Proteomes" id="UP000245839">
    <property type="component" value="Unassembled WGS sequence"/>
</dbReference>
<protein>
    <submittedName>
        <fullName evidence="3">DNA-3-methyladenine glycosylase I</fullName>
    </submittedName>
</protein>
<dbReference type="PANTHER" id="PTHR30037">
    <property type="entry name" value="DNA-3-METHYLADENINE GLYCOSYLASE 1"/>
    <property type="match status" value="1"/>
</dbReference>
<feature type="binding site" evidence="1">
    <location>
        <position position="187"/>
    </location>
    <ligand>
        <name>Zn(2+)</name>
        <dbReference type="ChEBI" id="CHEBI:29105"/>
    </ligand>
</feature>
<keyword evidence="1" id="KW-0862">Zinc</keyword>
<dbReference type="Gene3D" id="1.10.340.30">
    <property type="entry name" value="Hypothetical protein, domain 2"/>
    <property type="match status" value="1"/>
</dbReference>
<dbReference type="PANTHER" id="PTHR30037:SF4">
    <property type="entry name" value="DNA-3-METHYLADENINE GLYCOSYLASE I"/>
    <property type="match status" value="1"/>
</dbReference>
<evidence type="ECO:0000313" key="5">
    <source>
        <dbReference type="Proteomes" id="UP000251571"/>
    </source>
</evidence>
<keyword evidence="4" id="KW-1185">Reference proteome</keyword>
<dbReference type="GO" id="GO:0006284">
    <property type="term" value="P:base-excision repair"/>
    <property type="evidence" value="ECO:0007669"/>
    <property type="project" value="InterPro"/>
</dbReference>
<dbReference type="Proteomes" id="UP000251571">
    <property type="component" value="Unassembled WGS sequence"/>
</dbReference>
<dbReference type="SUPFAM" id="SSF48150">
    <property type="entry name" value="DNA-glycosylase"/>
    <property type="match status" value="1"/>
</dbReference>
<dbReference type="OrthoDB" id="9807664at2"/>
<dbReference type="InterPro" id="IPR005019">
    <property type="entry name" value="Adenine_glyco"/>
</dbReference>
<dbReference type="GO" id="GO:0046872">
    <property type="term" value="F:metal ion binding"/>
    <property type="evidence" value="ECO:0007669"/>
    <property type="project" value="UniProtKB-KW"/>
</dbReference>
<proteinExistence type="predicted"/>
<name>A0A2Y9ARA9_9RHOB</name>
<feature type="binding site" evidence="1">
    <location>
        <position position="14"/>
    </location>
    <ligand>
        <name>Zn(2+)</name>
        <dbReference type="ChEBI" id="CHEBI:29105"/>
    </ligand>
</feature>
<dbReference type="EMBL" id="QGDJ01000005">
    <property type="protein sequence ID" value="PWJ18091.1"/>
    <property type="molecule type" value="Genomic_DNA"/>
</dbReference>
<dbReference type="InterPro" id="IPR052891">
    <property type="entry name" value="DNA-3mA_glycosylase"/>
</dbReference>
<reference evidence="2 4" key="2">
    <citation type="submission" date="2018-03" db="EMBL/GenBank/DDBJ databases">
        <title>Genomic Encyclopedia of Archaeal and Bacterial Type Strains, Phase II (KMG-II): from individual species to whole genera.</title>
        <authorList>
            <person name="Goeker M."/>
        </authorList>
    </citation>
    <scope>NUCLEOTIDE SEQUENCE [LARGE SCALE GENOMIC DNA]</scope>
    <source>
        <strain evidence="2 4">DSM 25227</strain>
    </source>
</reference>
<evidence type="ECO:0000256" key="1">
    <source>
        <dbReference type="PIRSR" id="PIRSR605019-1"/>
    </source>
</evidence>
<sequence length="208" mass="23178">MDGLHQDADGVVHCAWQPDNPAVRAYHDNEYGRPSADETRIFEKFCLEILASGLNFGNLLRRRELVREAFDGFALDRVAEYGVLDLARLMRADGVVHNERKLRACLHNARLARALRARPGGLPGLLWAHEPGPEERPDRMTLDWMRANPTNASAARLARRLKAEGWHWVGPVVCYGVFQGLGLVNDHLEGCPLRPACSAARADFVPPA</sequence>